<dbReference type="InterPro" id="IPR027474">
    <property type="entry name" value="L-asparaginase_N"/>
</dbReference>
<name>A0A387BJ81_9MICO</name>
<dbReference type="PROSITE" id="PS51732">
    <property type="entry name" value="ASN_GLN_ASE_3"/>
    <property type="match status" value="1"/>
</dbReference>
<proteinExistence type="predicted"/>
<dbReference type="InterPro" id="IPR037152">
    <property type="entry name" value="L-asparaginase_N_sf"/>
</dbReference>
<feature type="domain" description="L-asparaginase N-terminal" evidence="1">
    <location>
        <begin position="238"/>
        <end position="343"/>
    </location>
</feature>
<protein>
    <submittedName>
        <fullName evidence="2">Asparaginase</fullName>
    </submittedName>
</protein>
<dbReference type="Proteomes" id="UP000275069">
    <property type="component" value="Chromosome"/>
</dbReference>
<evidence type="ECO:0000313" key="2">
    <source>
        <dbReference type="EMBL" id="AYG02302.1"/>
    </source>
</evidence>
<dbReference type="KEGG" id="gry:D7I44_01310"/>
<evidence type="ECO:0000313" key="3">
    <source>
        <dbReference type="Proteomes" id="UP000275069"/>
    </source>
</evidence>
<dbReference type="InterPro" id="IPR027473">
    <property type="entry name" value="L-asparaginase_C"/>
</dbReference>
<dbReference type="GO" id="GO:0004067">
    <property type="term" value="F:asparaginase activity"/>
    <property type="evidence" value="ECO:0007669"/>
    <property type="project" value="UniProtKB-UniRule"/>
</dbReference>
<dbReference type="OrthoDB" id="9788068at2"/>
<dbReference type="Pfam" id="PF00710">
    <property type="entry name" value="Asparaginase"/>
    <property type="match status" value="1"/>
</dbReference>
<sequence>MAESKRVRIAHLSGPTATIQNTPPLVTSNKARAQRGLPLLTDENGVPLKFDALRAQRLAAPATIYVEQFSAHPLEKDAAELYGVPDGYVGPDGTFRENAATEADRPVYAITLDPSDGLYPLPYMAVQADGTPWEEEMAVALGPASAARQGFFPDGSRSFEEIDRLGIEDRGTASPISSRADVDFYRVAPPAGYTKGLPAEERTDVGTGDIAPESRGTHFNGYKPAHLSTVPPRPALAKITNDAQAIASSGKYDGLIWTQGSPQVEETAYWFSLLIDTTLPICGNAAQRPQGMISNDGPKNIVDSIAFIQSRAWADAEGRNRCGVVVIEEQQYFAAREVYKSDARPGNYRATGGHGGILGQTSHTGAISLTYLPAYKHTHLSDLNVTRLPDTVDAVTRKAAGLELVSVAIKDADGRITEDAIPSVSIVKEGGYFDEDYGVGPDELPIIQAVIDQKLGLGRLSGIVIEGLVPYGRLPSKASEALLQRAVFSGIPVARVGRGTPEGFADWTPFTIAGSNLTSIKARLLLMASLMKLGSLPIAADPTSPTAEEKAATIAAVKRYQEIFLTH</sequence>
<accession>A0A387BJ81</accession>
<reference evidence="2 3" key="1">
    <citation type="submission" date="2018-09" db="EMBL/GenBank/DDBJ databases">
        <title>Genome sequencing of strain 2DFW10M-5.</title>
        <authorList>
            <person name="Heo J."/>
            <person name="Kim S.-J."/>
            <person name="Kwon S.-W."/>
        </authorList>
    </citation>
    <scope>NUCLEOTIDE SEQUENCE [LARGE SCALE GENOMIC DNA]</scope>
    <source>
        <strain evidence="2 3">2DFW10M-5</strain>
    </source>
</reference>
<gene>
    <name evidence="2" type="ORF">D7I44_01310</name>
</gene>
<dbReference type="AlphaFoldDB" id="A0A387BJ81"/>
<dbReference type="PIRSF" id="PIRSF500176">
    <property type="entry name" value="L_ASNase"/>
    <property type="match status" value="1"/>
</dbReference>
<evidence type="ECO:0000259" key="1">
    <source>
        <dbReference type="Pfam" id="PF00710"/>
    </source>
</evidence>
<keyword evidence="3" id="KW-1185">Reference proteome</keyword>
<dbReference type="Gene3D" id="3.40.50.1170">
    <property type="entry name" value="L-asparaginase, N-terminal domain"/>
    <property type="match status" value="1"/>
</dbReference>
<dbReference type="PIRSF" id="PIRSF001220">
    <property type="entry name" value="L-ASNase_gatD"/>
    <property type="match status" value="1"/>
</dbReference>
<dbReference type="Gene3D" id="3.40.50.40">
    <property type="match status" value="1"/>
</dbReference>
<organism evidence="2 3">
    <name type="scientific">Gryllotalpicola protaetiae</name>
    <dbReference type="NCBI Taxonomy" id="2419771"/>
    <lineage>
        <taxon>Bacteria</taxon>
        <taxon>Bacillati</taxon>
        <taxon>Actinomycetota</taxon>
        <taxon>Actinomycetes</taxon>
        <taxon>Micrococcales</taxon>
        <taxon>Microbacteriaceae</taxon>
        <taxon>Gryllotalpicola</taxon>
    </lineage>
</organism>
<dbReference type="EMBL" id="CP032624">
    <property type="protein sequence ID" value="AYG02302.1"/>
    <property type="molecule type" value="Genomic_DNA"/>
</dbReference>
<dbReference type="InterPro" id="IPR036152">
    <property type="entry name" value="Asp/glu_Ase-like_sf"/>
</dbReference>
<dbReference type="SMART" id="SM00870">
    <property type="entry name" value="Asparaginase"/>
    <property type="match status" value="1"/>
</dbReference>
<dbReference type="SUPFAM" id="SSF53774">
    <property type="entry name" value="Glutaminase/Asparaginase"/>
    <property type="match status" value="1"/>
</dbReference>
<dbReference type="RefSeq" id="WP_120787836.1">
    <property type="nucleotide sequence ID" value="NZ_CP032624.1"/>
</dbReference>
<dbReference type="InterPro" id="IPR006034">
    <property type="entry name" value="Asparaginase/glutaminase-like"/>
</dbReference>